<feature type="compositionally biased region" description="Polar residues" evidence="2">
    <location>
        <begin position="169"/>
        <end position="178"/>
    </location>
</feature>
<feature type="compositionally biased region" description="Low complexity" evidence="2">
    <location>
        <begin position="1"/>
        <end position="10"/>
    </location>
</feature>
<name>A0A1Y2FTZ8_PROLT</name>
<evidence type="ECO:0000313" key="3">
    <source>
        <dbReference type="EMBL" id="ORY87037.1"/>
    </source>
</evidence>
<dbReference type="EMBL" id="MCFI01000002">
    <property type="protein sequence ID" value="ORY87037.1"/>
    <property type="molecule type" value="Genomic_DNA"/>
</dbReference>
<feature type="region of interest" description="Disordered" evidence="2">
    <location>
        <begin position="150"/>
        <end position="181"/>
    </location>
</feature>
<evidence type="ECO:0000313" key="4">
    <source>
        <dbReference type="Proteomes" id="UP000193685"/>
    </source>
</evidence>
<dbReference type="PANTHER" id="PTHR14778">
    <property type="entry name" value="KINETOCHORE-ASSOCIATED PROTEIN DSN1 HOMOLOG"/>
    <property type="match status" value="1"/>
</dbReference>
<feature type="coiled-coil region" evidence="1">
    <location>
        <begin position="283"/>
        <end position="310"/>
    </location>
</feature>
<protein>
    <submittedName>
        <fullName evidence="3">Mis12-Mtw1 protein family-domain-containing protein</fullName>
    </submittedName>
</protein>
<dbReference type="GO" id="GO:0051301">
    <property type="term" value="P:cell division"/>
    <property type="evidence" value="ECO:0007669"/>
    <property type="project" value="InterPro"/>
</dbReference>
<dbReference type="AlphaFoldDB" id="A0A1Y2FTZ8"/>
<dbReference type="Pfam" id="PF08202">
    <property type="entry name" value="MIS13"/>
    <property type="match status" value="1"/>
</dbReference>
<dbReference type="GeneID" id="63788311"/>
<gene>
    <name evidence="3" type="ORF">BCR37DRAFT_396640</name>
</gene>
<accession>A0A1Y2FTZ8</accession>
<dbReference type="OrthoDB" id="3364649at2759"/>
<keyword evidence="1" id="KW-0175">Coiled coil</keyword>
<evidence type="ECO:0000256" key="1">
    <source>
        <dbReference type="SAM" id="Coils"/>
    </source>
</evidence>
<dbReference type="InterPro" id="IPR013218">
    <property type="entry name" value="Dsn1/Mis13"/>
</dbReference>
<sequence>MAKSAAASARTTKRSAKDDMSKKAIVVPSKKRKQPQKAESDEDDAGFAFTRPTKVSKTTTTTQATRSSPRNHAKKTGLLDDNKPAGSATPRSSTVASAKKQNNNKSAQKATTSATVFDDLANGSDSFIALPVSDTPIIRKNQALRQGLAVDNSGRRRSSLSMRGKRASSMGNGFNSQPHPDVTPADFYKHIGVEMPDPIRMKQLLGWCARRALEESKTPTSTKQTDSALQIELIARTIEEEVLRDLADGKITTSWYGRPQEEEEARLAGVGPTTRRKLPHPQNVANAKKLAEMEARLAKLKMEEEAWVRLRSSGLATQTEGLPADAALPAAATETGERFAKLPQQDMTHATADIDLDLLTAAEAEFVHAATTRPNRPLAGASKLQDDPREEWLQNAEQTLEFNVDAFRHQLHTRGQFIKDADEQAGKLLAIAAEALVRQEQRERVDQEGKGVGMMDILKAITRTS</sequence>
<feature type="region of interest" description="Disordered" evidence="2">
    <location>
        <begin position="1"/>
        <end position="111"/>
    </location>
</feature>
<dbReference type="STRING" id="56484.A0A1Y2FTZ8"/>
<feature type="compositionally biased region" description="Basic residues" evidence="2">
    <location>
        <begin position="155"/>
        <end position="166"/>
    </location>
</feature>
<keyword evidence="4" id="KW-1185">Reference proteome</keyword>
<dbReference type="OMA" id="RIHRYLA"/>
<organism evidence="3 4">
    <name type="scientific">Protomyces lactucae-debilis</name>
    <dbReference type="NCBI Taxonomy" id="2754530"/>
    <lineage>
        <taxon>Eukaryota</taxon>
        <taxon>Fungi</taxon>
        <taxon>Dikarya</taxon>
        <taxon>Ascomycota</taxon>
        <taxon>Taphrinomycotina</taxon>
        <taxon>Taphrinomycetes</taxon>
        <taxon>Taphrinales</taxon>
        <taxon>Protomycetaceae</taxon>
        <taxon>Protomyces</taxon>
    </lineage>
</organism>
<dbReference type="GO" id="GO:0007059">
    <property type="term" value="P:chromosome segregation"/>
    <property type="evidence" value="ECO:0007669"/>
    <property type="project" value="InterPro"/>
</dbReference>
<dbReference type="PANTHER" id="PTHR14778:SF2">
    <property type="entry name" value="KINETOCHORE-ASSOCIATED PROTEIN DSN1 HOMOLOG"/>
    <property type="match status" value="1"/>
</dbReference>
<evidence type="ECO:0000256" key="2">
    <source>
        <dbReference type="SAM" id="MobiDB-lite"/>
    </source>
</evidence>
<proteinExistence type="predicted"/>
<feature type="compositionally biased region" description="Low complexity" evidence="2">
    <location>
        <begin position="96"/>
        <end position="110"/>
    </location>
</feature>
<dbReference type="GO" id="GO:0000444">
    <property type="term" value="C:MIS12/MIND type complex"/>
    <property type="evidence" value="ECO:0007669"/>
    <property type="project" value="InterPro"/>
</dbReference>
<comment type="caution">
    <text evidence="3">The sequence shown here is derived from an EMBL/GenBank/DDBJ whole genome shotgun (WGS) entry which is preliminary data.</text>
</comment>
<dbReference type="Proteomes" id="UP000193685">
    <property type="component" value="Unassembled WGS sequence"/>
</dbReference>
<feature type="compositionally biased region" description="Low complexity" evidence="2">
    <location>
        <begin position="50"/>
        <end position="68"/>
    </location>
</feature>
<dbReference type="RefSeq" id="XP_040727893.1">
    <property type="nucleotide sequence ID" value="XM_040871712.1"/>
</dbReference>
<reference evidence="3 4" key="1">
    <citation type="submission" date="2016-07" db="EMBL/GenBank/DDBJ databases">
        <title>Pervasive Adenine N6-methylation of Active Genes in Fungi.</title>
        <authorList>
            <consortium name="DOE Joint Genome Institute"/>
            <person name="Mondo S.J."/>
            <person name="Dannebaum R.O."/>
            <person name="Kuo R.C."/>
            <person name="Labutti K."/>
            <person name="Haridas S."/>
            <person name="Kuo A."/>
            <person name="Salamov A."/>
            <person name="Ahrendt S.R."/>
            <person name="Lipzen A."/>
            <person name="Sullivan W."/>
            <person name="Andreopoulos W.B."/>
            <person name="Clum A."/>
            <person name="Lindquist E."/>
            <person name="Daum C."/>
            <person name="Ramamoorthy G.K."/>
            <person name="Gryganskyi A."/>
            <person name="Culley D."/>
            <person name="Magnuson J.K."/>
            <person name="James T.Y."/>
            <person name="O'Malley M.A."/>
            <person name="Stajich J.E."/>
            <person name="Spatafora J.W."/>
            <person name="Visel A."/>
            <person name="Grigoriev I.V."/>
        </authorList>
    </citation>
    <scope>NUCLEOTIDE SEQUENCE [LARGE SCALE GENOMIC DNA]</scope>
    <source>
        <strain evidence="3 4">12-1054</strain>
    </source>
</reference>